<protein>
    <recommendedName>
        <fullName evidence="7">BTB domain-containing protein</fullName>
    </recommendedName>
</protein>
<dbReference type="SUPFAM" id="SSF49599">
    <property type="entry name" value="TRAF domain-like"/>
    <property type="match status" value="1"/>
</dbReference>
<dbReference type="GO" id="GO:0016567">
    <property type="term" value="P:protein ubiquitination"/>
    <property type="evidence" value="ECO:0007669"/>
    <property type="project" value="InterPro"/>
</dbReference>
<dbReference type="PANTHER" id="PTHR26379:SF187">
    <property type="entry name" value="OS07G0655300 PROTEIN"/>
    <property type="match status" value="1"/>
</dbReference>
<dbReference type="Gene3D" id="3.30.710.10">
    <property type="entry name" value="Potassium Channel Kv1.1, Chain A"/>
    <property type="match status" value="1"/>
</dbReference>
<dbReference type="Proteomes" id="UP001210211">
    <property type="component" value="Unassembled WGS sequence"/>
</dbReference>
<evidence type="ECO:0000259" key="3">
    <source>
        <dbReference type="PROSITE" id="PS50097"/>
    </source>
</evidence>
<dbReference type="Pfam" id="PF24570">
    <property type="entry name" value="BACK_BPM_SPOP"/>
    <property type="match status" value="1"/>
</dbReference>
<dbReference type="AlphaFoldDB" id="A0AAD6A0B4"/>
<sequence>MALADPNPVTYTAALGMVSATHKFHFNQSKTMELHIGQSFDSSIFSLAGRTYKILFYPQGTVDRPNSMCVSLTVKSPSAETVSVGYIFLNKAGMPNSKASARTTFTMSSTQDRFGMTRMMDWPHLEAEFVKDGCFTLLFSLTFLGDSHSEAPTEAVNGIIPFSINEQFAGLLGDKEMTDVVFEVGGETITAHRLVLGARSAIFKAQLFGMMAEKDKAIIQIGDIAPPVFKAMLHFIYSDSLPDMSNEETPVVTLIQHLYKAADMYFVEGLKVVCEEVLVRDVSIDTVVSSLSLADDLNCSRLKDACLRFISDEENLKVLARRADYLKLFSGSPTLLEDLVKYSGGSSDVRNLVSKKRRV</sequence>
<evidence type="ECO:0000313" key="5">
    <source>
        <dbReference type="EMBL" id="KAJ3707332.1"/>
    </source>
</evidence>
<comment type="caution">
    <text evidence="5">The sequence shown here is derived from an EMBL/GenBank/DDBJ whole genome shotgun (WGS) entry which is preliminary data.</text>
</comment>
<dbReference type="SMART" id="SM00225">
    <property type="entry name" value="BTB"/>
    <property type="match status" value="1"/>
</dbReference>
<organism evidence="5 6">
    <name type="scientific">Rhynchospora tenuis</name>
    <dbReference type="NCBI Taxonomy" id="198213"/>
    <lineage>
        <taxon>Eukaryota</taxon>
        <taxon>Viridiplantae</taxon>
        <taxon>Streptophyta</taxon>
        <taxon>Embryophyta</taxon>
        <taxon>Tracheophyta</taxon>
        <taxon>Spermatophyta</taxon>
        <taxon>Magnoliopsida</taxon>
        <taxon>Liliopsida</taxon>
        <taxon>Poales</taxon>
        <taxon>Cyperaceae</taxon>
        <taxon>Cyperoideae</taxon>
        <taxon>Rhynchosporeae</taxon>
        <taxon>Rhynchospora</taxon>
    </lineage>
</organism>
<dbReference type="Pfam" id="PF00651">
    <property type="entry name" value="BTB"/>
    <property type="match status" value="1"/>
</dbReference>
<evidence type="ECO:0000256" key="1">
    <source>
        <dbReference type="ARBA" id="ARBA00004906"/>
    </source>
</evidence>
<keyword evidence="6" id="KW-1185">Reference proteome</keyword>
<feature type="domain" description="MATH" evidence="4">
    <location>
        <begin position="19"/>
        <end position="141"/>
    </location>
</feature>
<dbReference type="SUPFAM" id="SSF54695">
    <property type="entry name" value="POZ domain"/>
    <property type="match status" value="1"/>
</dbReference>
<dbReference type="InterPro" id="IPR002083">
    <property type="entry name" value="MATH/TRAF_dom"/>
</dbReference>
<name>A0AAD6A0B4_9POAL</name>
<dbReference type="InterPro" id="IPR011333">
    <property type="entry name" value="SKP1/BTB/POZ_sf"/>
</dbReference>
<evidence type="ECO:0000256" key="2">
    <source>
        <dbReference type="ARBA" id="ARBA00010846"/>
    </source>
</evidence>
<dbReference type="PANTHER" id="PTHR26379">
    <property type="entry name" value="BTB/POZ AND MATH DOMAIN-CONTAINING PROTEIN 1"/>
    <property type="match status" value="1"/>
</dbReference>
<dbReference type="PROSITE" id="PS50097">
    <property type="entry name" value="BTB"/>
    <property type="match status" value="1"/>
</dbReference>
<evidence type="ECO:0008006" key="7">
    <source>
        <dbReference type="Google" id="ProtNLM"/>
    </source>
</evidence>
<reference evidence="5 6" key="1">
    <citation type="journal article" date="2022" name="Cell">
        <title>Repeat-based holocentromeres influence genome architecture and karyotype evolution.</title>
        <authorList>
            <person name="Hofstatter P.G."/>
            <person name="Thangavel G."/>
            <person name="Lux T."/>
            <person name="Neumann P."/>
            <person name="Vondrak T."/>
            <person name="Novak P."/>
            <person name="Zhang M."/>
            <person name="Costa L."/>
            <person name="Castellani M."/>
            <person name="Scott A."/>
            <person name="Toegelov H."/>
            <person name="Fuchs J."/>
            <person name="Mata-Sucre Y."/>
            <person name="Dias Y."/>
            <person name="Vanzela A.L.L."/>
            <person name="Huettel B."/>
            <person name="Almeida C.C.S."/>
            <person name="Simkova H."/>
            <person name="Souza G."/>
            <person name="Pedrosa-Harand A."/>
            <person name="Macas J."/>
            <person name="Mayer K.F.X."/>
            <person name="Houben A."/>
            <person name="Marques A."/>
        </authorList>
    </citation>
    <scope>NUCLEOTIDE SEQUENCE [LARGE SCALE GENOMIC DNA]</scope>
    <source>
        <strain evidence="5">RhyTen1mFocal</strain>
    </source>
</reference>
<comment type="pathway">
    <text evidence="1">Protein modification; protein ubiquitination.</text>
</comment>
<dbReference type="InterPro" id="IPR000210">
    <property type="entry name" value="BTB/POZ_dom"/>
</dbReference>
<proteinExistence type="inferred from homology"/>
<comment type="similarity">
    <text evidence="2">Belongs to the Tdpoz family.</text>
</comment>
<dbReference type="InterPro" id="IPR008974">
    <property type="entry name" value="TRAF-like"/>
</dbReference>
<dbReference type="InterPro" id="IPR045005">
    <property type="entry name" value="BPM1-6"/>
</dbReference>
<gene>
    <name evidence="5" type="ORF">LUZ61_011037</name>
</gene>
<accession>A0AAD6A0B4</accession>
<evidence type="ECO:0000259" key="4">
    <source>
        <dbReference type="PROSITE" id="PS50144"/>
    </source>
</evidence>
<feature type="domain" description="BTB" evidence="3">
    <location>
        <begin position="178"/>
        <end position="245"/>
    </location>
</feature>
<dbReference type="PROSITE" id="PS50144">
    <property type="entry name" value="MATH"/>
    <property type="match status" value="1"/>
</dbReference>
<dbReference type="InterPro" id="IPR056423">
    <property type="entry name" value="BACK_BPM_SPOP"/>
</dbReference>
<evidence type="ECO:0000313" key="6">
    <source>
        <dbReference type="Proteomes" id="UP001210211"/>
    </source>
</evidence>
<dbReference type="Gene3D" id="2.60.210.10">
    <property type="entry name" value="Apoptosis, Tumor Necrosis Factor Receptor Associated Protein 2, Chain A"/>
    <property type="match status" value="1"/>
</dbReference>
<dbReference type="EMBL" id="JAMRDG010000001">
    <property type="protein sequence ID" value="KAJ3707332.1"/>
    <property type="molecule type" value="Genomic_DNA"/>
</dbReference>